<proteinExistence type="predicted"/>
<evidence type="ECO:0000313" key="2">
    <source>
        <dbReference type="Proteomes" id="UP001198571"/>
    </source>
</evidence>
<organism evidence="1 2">
    <name type="scientific">Pseudogemmobacter faecipullorum</name>
    <dbReference type="NCBI Taxonomy" id="2755041"/>
    <lineage>
        <taxon>Bacteria</taxon>
        <taxon>Pseudomonadati</taxon>
        <taxon>Pseudomonadota</taxon>
        <taxon>Alphaproteobacteria</taxon>
        <taxon>Rhodobacterales</taxon>
        <taxon>Paracoccaceae</taxon>
        <taxon>Pseudogemmobacter</taxon>
    </lineage>
</organism>
<dbReference type="EMBL" id="JACDXX010000020">
    <property type="protein sequence ID" value="MCB5411768.1"/>
    <property type="molecule type" value="Genomic_DNA"/>
</dbReference>
<accession>A0ABS8CQX0</accession>
<comment type="caution">
    <text evidence="1">The sequence shown here is derived from an EMBL/GenBank/DDBJ whole genome shotgun (WGS) entry which is preliminary data.</text>
</comment>
<evidence type="ECO:0000313" key="1">
    <source>
        <dbReference type="EMBL" id="MCB5411768.1"/>
    </source>
</evidence>
<dbReference type="Proteomes" id="UP001198571">
    <property type="component" value="Unassembled WGS sequence"/>
</dbReference>
<gene>
    <name evidence="1" type="ORF">H0485_17380</name>
</gene>
<keyword evidence="2" id="KW-1185">Reference proteome</keyword>
<reference evidence="1 2" key="1">
    <citation type="submission" date="2020-07" db="EMBL/GenBank/DDBJ databases">
        <title>Pseudogemmobacter sp. nov., isolated from poultry manure in Taiwan.</title>
        <authorList>
            <person name="Lin S.-Y."/>
            <person name="Tang Y.-S."/>
            <person name="Young C.-C."/>
        </authorList>
    </citation>
    <scope>NUCLEOTIDE SEQUENCE [LARGE SCALE GENOMIC DNA]</scope>
    <source>
        <strain evidence="1 2">CC-YST710</strain>
    </source>
</reference>
<protein>
    <submittedName>
        <fullName evidence="1">Uncharacterized protein</fullName>
    </submittedName>
</protein>
<dbReference type="RefSeq" id="WP_226937219.1">
    <property type="nucleotide sequence ID" value="NZ_JACDXX010000020.1"/>
</dbReference>
<name>A0ABS8CQX0_9RHOB</name>
<sequence>MIRITIACPVAHLADASQFARATGYGPADEQTFHDGALMQGGDGALYRVASGMVADGYAEAALAPLHEPEWGADMEAATRAQALVAVWQPTELEAEPYAMPDRIAVVIGGDVTAALVVLGVSLPA</sequence>